<sequence length="165" mass="18469">MSRPMVLGLVLLVLILTSQSDWRIEPKVDLEAASIAISKQQKLQSNHEKVNKEILVMQEKEIYVLKLRIKSLEEQLARCECGGNVEDNVEQAPQSEADTKQTNNQRDDDMVESRSAVTPKLRGGTWSFYATEDHQKQPAKGSATLPLSGDSFGIAEEEEEKIEGK</sequence>
<evidence type="ECO:0000313" key="5">
    <source>
        <dbReference type="Proteomes" id="UP001497512"/>
    </source>
</evidence>
<protein>
    <submittedName>
        <fullName evidence="4">Uncharacterized protein</fullName>
    </submittedName>
</protein>
<feature type="chain" id="PRO_5045273556" evidence="3">
    <location>
        <begin position="21"/>
        <end position="165"/>
    </location>
</feature>
<dbReference type="EMBL" id="OZ019909">
    <property type="protein sequence ID" value="CAK9208923.1"/>
    <property type="molecule type" value="Genomic_DNA"/>
</dbReference>
<dbReference type="PANTHER" id="PTHR34564">
    <property type="entry name" value="PEPTIDYL-PROLYL CIS-TRANS ISOMERASE G"/>
    <property type="match status" value="1"/>
</dbReference>
<evidence type="ECO:0000256" key="2">
    <source>
        <dbReference type="SAM" id="MobiDB-lite"/>
    </source>
</evidence>
<dbReference type="PANTHER" id="PTHR34564:SF3">
    <property type="entry name" value="PEPTIDYL-PROLYL CIS-TRANS ISOMERASE G"/>
    <property type="match status" value="1"/>
</dbReference>
<keyword evidence="1" id="KW-0175">Coiled coil</keyword>
<evidence type="ECO:0000256" key="3">
    <source>
        <dbReference type="SAM" id="SignalP"/>
    </source>
</evidence>
<name>A0ABP0TZD4_9BRYO</name>
<gene>
    <name evidence="4" type="ORF">CSSPTR1EN2_LOCUS9426</name>
</gene>
<evidence type="ECO:0000313" key="4">
    <source>
        <dbReference type="EMBL" id="CAK9208923.1"/>
    </source>
</evidence>
<accession>A0ABP0TZD4</accession>
<proteinExistence type="predicted"/>
<evidence type="ECO:0000256" key="1">
    <source>
        <dbReference type="SAM" id="Coils"/>
    </source>
</evidence>
<feature type="region of interest" description="Disordered" evidence="2">
    <location>
        <begin position="84"/>
        <end position="165"/>
    </location>
</feature>
<feature type="compositionally biased region" description="Acidic residues" evidence="2">
    <location>
        <begin position="155"/>
        <end position="165"/>
    </location>
</feature>
<feature type="coiled-coil region" evidence="1">
    <location>
        <begin position="40"/>
        <end position="75"/>
    </location>
</feature>
<organism evidence="4 5">
    <name type="scientific">Sphagnum troendelagicum</name>
    <dbReference type="NCBI Taxonomy" id="128251"/>
    <lineage>
        <taxon>Eukaryota</taxon>
        <taxon>Viridiplantae</taxon>
        <taxon>Streptophyta</taxon>
        <taxon>Embryophyta</taxon>
        <taxon>Bryophyta</taxon>
        <taxon>Sphagnophytina</taxon>
        <taxon>Sphagnopsida</taxon>
        <taxon>Sphagnales</taxon>
        <taxon>Sphagnaceae</taxon>
        <taxon>Sphagnum</taxon>
    </lineage>
</organism>
<feature type="signal peptide" evidence="3">
    <location>
        <begin position="1"/>
        <end position="20"/>
    </location>
</feature>
<reference evidence="4" key="1">
    <citation type="submission" date="2024-02" db="EMBL/GenBank/DDBJ databases">
        <authorList>
            <consortium name="ELIXIR-Norway"/>
            <consortium name="Elixir Norway"/>
        </authorList>
    </citation>
    <scope>NUCLEOTIDE SEQUENCE</scope>
</reference>
<feature type="compositionally biased region" description="Polar residues" evidence="2">
    <location>
        <begin position="91"/>
        <end position="104"/>
    </location>
</feature>
<keyword evidence="5" id="KW-1185">Reference proteome</keyword>
<dbReference type="Proteomes" id="UP001497512">
    <property type="component" value="Chromosome 17"/>
</dbReference>
<keyword evidence="3" id="KW-0732">Signal</keyword>